<protein>
    <submittedName>
        <fullName evidence="1">Uncharacterized protein</fullName>
    </submittedName>
</protein>
<sequence>MKRENHKTEENGEMLVKDHETFKKIWQRKHPYFHYYFHLWCTSMQETGEEVRKGPEFLHLHSKTYTIHNMDHNLNMYCSHPCLGRFGFSSSIFSISIALLR</sequence>
<evidence type="ECO:0000313" key="1">
    <source>
        <dbReference type="EMBL" id="KAI4337858.1"/>
    </source>
</evidence>
<proteinExistence type="predicted"/>
<reference evidence="1 2" key="1">
    <citation type="journal article" date="2022" name="DNA Res.">
        <title>Chromosomal-level genome assembly of the orchid tree Bauhinia variegata (Leguminosae; Cercidoideae) supports the allotetraploid origin hypothesis of Bauhinia.</title>
        <authorList>
            <person name="Zhong Y."/>
            <person name="Chen Y."/>
            <person name="Zheng D."/>
            <person name="Pang J."/>
            <person name="Liu Y."/>
            <person name="Luo S."/>
            <person name="Meng S."/>
            <person name="Qian L."/>
            <person name="Wei D."/>
            <person name="Dai S."/>
            <person name="Zhou R."/>
        </authorList>
    </citation>
    <scope>NUCLEOTIDE SEQUENCE [LARGE SCALE GENOMIC DNA]</scope>
    <source>
        <strain evidence="1">BV-YZ2020</strain>
    </source>
</reference>
<accession>A0ACB9NMV6</accession>
<gene>
    <name evidence="1" type="ORF">L6164_016227</name>
</gene>
<evidence type="ECO:0000313" key="2">
    <source>
        <dbReference type="Proteomes" id="UP000828941"/>
    </source>
</evidence>
<dbReference type="Proteomes" id="UP000828941">
    <property type="component" value="Chromosome 6"/>
</dbReference>
<name>A0ACB9NMV6_BAUVA</name>
<organism evidence="1 2">
    <name type="scientific">Bauhinia variegata</name>
    <name type="common">Purple orchid tree</name>
    <name type="synonym">Phanera variegata</name>
    <dbReference type="NCBI Taxonomy" id="167791"/>
    <lineage>
        <taxon>Eukaryota</taxon>
        <taxon>Viridiplantae</taxon>
        <taxon>Streptophyta</taxon>
        <taxon>Embryophyta</taxon>
        <taxon>Tracheophyta</taxon>
        <taxon>Spermatophyta</taxon>
        <taxon>Magnoliopsida</taxon>
        <taxon>eudicotyledons</taxon>
        <taxon>Gunneridae</taxon>
        <taxon>Pentapetalae</taxon>
        <taxon>rosids</taxon>
        <taxon>fabids</taxon>
        <taxon>Fabales</taxon>
        <taxon>Fabaceae</taxon>
        <taxon>Cercidoideae</taxon>
        <taxon>Cercideae</taxon>
        <taxon>Bauhiniinae</taxon>
        <taxon>Bauhinia</taxon>
    </lineage>
</organism>
<keyword evidence="2" id="KW-1185">Reference proteome</keyword>
<comment type="caution">
    <text evidence="1">The sequence shown here is derived from an EMBL/GenBank/DDBJ whole genome shotgun (WGS) entry which is preliminary data.</text>
</comment>
<dbReference type="EMBL" id="CM039431">
    <property type="protein sequence ID" value="KAI4337858.1"/>
    <property type="molecule type" value="Genomic_DNA"/>
</dbReference>